<name>A0AAD7BRX1_9AGAR</name>
<feature type="region of interest" description="Disordered" evidence="1">
    <location>
        <begin position="108"/>
        <end position="142"/>
    </location>
</feature>
<accession>A0AAD7BRX1</accession>
<dbReference type="EMBL" id="JARKIF010000010">
    <property type="protein sequence ID" value="KAJ7628892.1"/>
    <property type="molecule type" value="Genomic_DNA"/>
</dbReference>
<comment type="caution">
    <text evidence="3">The sequence shown here is derived from an EMBL/GenBank/DDBJ whole genome shotgun (WGS) entry which is preliminary data.</text>
</comment>
<dbReference type="Proteomes" id="UP001221142">
    <property type="component" value="Unassembled WGS sequence"/>
</dbReference>
<evidence type="ECO:0000313" key="4">
    <source>
        <dbReference type="Proteomes" id="UP001221142"/>
    </source>
</evidence>
<keyword evidence="2" id="KW-0732">Signal</keyword>
<feature type="chain" id="PRO_5042104215" evidence="2">
    <location>
        <begin position="18"/>
        <end position="250"/>
    </location>
</feature>
<keyword evidence="4" id="KW-1185">Reference proteome</keyword>
<protein>
    <submittedName>
        <fullName evidence="3">Uncharacterized protein</fullName>
    </submittedName>
</protein>
<gene>
    <name evidence="3" type="ORF">FB45DRAFT_919457</name>
</gene>
<proteinExistence type="predicted"/>
<sequence length="250" mass="26277">MLLPFVFILFFLAFVGALPASKGPGVKPTPTVARRSLYARGRGGVQSQLSSDCLAGARVAILKSLSDNSSMATMDLSNSNFTSACINDVLNIMVTQLALELDPNATDIPISGDPNSSASFDDPDVTASSVQPATSAPITSGLGNDLEAQAPAAKLINGCPAPKNSVPRLPVFHPLQASSRPIKLNPPGRGTFDVVDDAEDEHEDPVTPTSEYDDGTIVARQSVPANTCNFILNNPYLSCMIATYLRSQGL</sequence>
<organism evidence="3 4">
    <name type="scientific">Roridomyces roridus</name>
    <dbReference type="NCBI Taxonomy" id="1738132"/>
    <lineage>
        <taxon>Eukaryota</taxon>
        <taxon>Fungi</taxon>
        <taxon>Dikarya</taxon>
        <taxon>Basidiomycota</taxon>
        <taxon>Agaricomycotina</taxon>
        <taxon>Agaricomycetes</taxon>
        <taxon>Agaricomycetidae</taxon>
        <taxon>Agaricales</taxon>
        <taxon>Marasmiineae</taxon>
        <taxon>Mycenaceae</taxon>
        <taxon>Roridomyces</taxon>
    </lineage>
</organism>
<evidence type="ECO:0000313" key="3">
    <source>
        <dbReference type="EMBL" id="KAJ7628892.1"/>
    </source>
</evidence>
<evidence type="ECO:0000256" key="1">
    <source>
        <dbReference type="SAM" id="MobiDB-lite"/>
    </source>
</evidence>
<evidence type="ECO:0000256" key="2">
    <source>
        <dbReference type="SAM" id="SignalP"/>
    </source>
</evidence>
<feature type="signal peptide" evidence="2">
    <location>
        <begin position="1"/>
        <end position="17"/>
    </location>
</feature>
<reference evidence="3" key="1">
    <citation type="submission" date="2023-03" db="EMBL/GenBank/DDBJ databases">
        <title>Massive genome expansion in bonnet fungi (Mycena s.s.) driven by repeated elements and novel gene families across ecological guilds.</title>
        <authorList>
            <consortium name="Lawrence Berkeley National Laboratory"/>
            <person name="Harder C.B."/>
            <person name="Miyauchi S."/>
            <person name="Viragh M."/>
            <person name="Kuo A."/>
            <person name="Thoen E."/>
            <person name="Andreopoulos B."/>
            <person name="Lu D."/>
            <person name="Skrede I."/>
            <person name="Drula E."/>
            <person name="Henrissat B."/>
            <person name="Morin E."/>
            <person name="Kohler A."/>
            <person name="Barry K."/>
            <person name="LaButti K."/>
            <person name="Morin E."/>
            <person name="Salamov A."/>
            <person name="Lipzen A."/>
            <person name="Mereny Z."/>
            <person name="Hegedus B."/>
            <person name="Baldrian P."/>
            <person name="Stursova M."/>
            <person name="Weitz H."/>
            <person name="Taylor A."/>
            <person name="Grigoriev I.V."/>
            <person name="Nagy L.G."/>
            <person name="Martin F."/>
            <person name="Kauserud H."/>
        </authorList>
    </citation>
    <scope>NUCLEOTIDE SEQUENCE</scope>
    <source>
        <strain evidence="3">9284</strain>
    </source>
</reference>
<dbReference type="AlphaFoldDB" id="A0AAD7BRX1"/>
<feature type="compositionally biased region" description="Polar residues" evidence="1">
    <location>
        <begin position="126"/>
        <end position="142"/>
    </location>
</feature>